<dbReference type="PANTHER" id="PTHR43685:SF3">
    <property type="entry name" value="SLR2126 PROTEIN"/>
    <property type="match status" value="1"/>
</dbReference>
<keyword evidence="3" id="KW-0808">Transferase</keyword>
<dbReference type="EMBL" id="JACHJP010000001">
    <property type="protein sequence ID" value="MBB4914518.1"/>
    <property type="molecule type" value="Genomic_DNA"/>
</dbReference>
<feature type="coiled-coil region" evidence="1">
    <location>
        <begin position="495"/>
        <end position="529"/>
    </location>
</feature>
<evidence type="ECO:0000313" key="3">
    <source>
        <dbReference type="EMBL" id="MBB4914518.1"/>
    </source>
</evidence>
<dbReference type="CDD" id="cd00761">
    <property type="entry name" value="Glyco_tranf_GTA_type"/>
    <property type="match status" value="1"/>
</dbReference>
<reference evidence="3 4" key="1">
    <citation type="submission" date="2020-08" db="EMBL/GenBank/DDBJ databases">
        <title>Genomic Encyclopedia of Type Strains, Phase III (KMG-III): the genomes of soil and plant-associated and newly described type strains.</title>
        <authorList>
            <person name="Whitman W."/>
        </authorList>
    </citation>
    <scope>NUCLEOTIDE SEQUENCE [LARGE SCALE GENOMIC DNA]</scope>
    <source>
        <strain evidence="3 4">CECT 8840</strain>
    </source>
</reference>
<dbReference type="AlphaFoldDB" id="A0A7W7VLE5"/>
<name>A0A7W7VLE5_9ACTN</name>
<dbReference type="Pfam" id="PF00535">
    <property type="entry name" value="Glycos_transf_2"/>
    <property type="match status" value="1"/>
</dbReference>
<dbReference type="GO" id="GO:0016740">
    <property type="term" value="F:transferase activity"/>
    <property type="evidence" value="ECO:0007669"/>
    <property type="project" value="UniProtKB-KW"/>
</dbReference>
<dbReference type="Gene3D" id="3.90.550.10">
    <property type="entry name" value="Spore Coat Polysaccharide Biosynthesis Protein SpsA, Chain A"/>
    <property type="match status" value="1"/>
</dbReference>
<dbReference type="SUPFAM" id="SSF53448">
    <property type="entry name" value="Nucleotide-diphospho-sugar transferases"/>
    <property type="match status" value="1"/>
</dbReference>
<feature type="domain" description="Glycosyltransferase 2-like" evidence="2">
    <location>
        <begin position="28"/>
        <end position="142"/>
    </location>
</feature>
<protein>
    <submittedName>
        <fullName evidence="3">Glycosyltransferase involved in cell wall biosynthesis</fullName>
    </submittedName>
</protein>
<accession>A0A7W7VLE5</accession>
<keyword evidence="1" id="KW-0175">Coiled coil</keyword>
<dbReference type="Proteomes" id="UP000552644">
    <property type="component" value="Unassembled WGS sequence"/>
</dbReference>
<dbReference type="PANTHER" id="PTHR43685">
    <property type="entry name" value="GLYCOSYLTRANSFERASE"/>
    <property type="match status" value="1"/>
</dbReference>
<dbReference type="InterPro" id="IPR029044">
    <property type="entry name" value="Nucleotide-diphossugar_trans"/>
</dbReference>
<comment type="caution">
    <text evidence="3">The sequence shown here is derived from an EMBL/GenBank/DDBJ whole genome shotgun (WGS) entry which is preliminary data.</text>
</comment>
<evidence type="ECO:0000313" key="4">
    <source>
        <dbReference type="Proteomes" id="UP000552644"/>
    </source>
</evidence>
<dbReference type="RefSeq" id="WP_184713162.1">
    <property type="nucleotide sequence ID" value="NZ_JACHJP010000001.1"/>
</dbReference>
<gene>
    <name evidence="3" type="ORF">FHS44_001590</name>
</gene>
<evidence type="ECO:0000256" key="1">
    <source>
        <dbReference type="SAM" id="Coils"/>
    </source>
</evidence>
<proteinExistence type="predicted"/>
<keyword evidence="4" id="KW-1185">Reference proteome</keyword>
<organism evidence="3 4">
    <name type="scientific">Streptosporangium saharense</name>
    <dbReference type="NCBI Taxonomy" id="1706840"/>
    <lineage>
        <taxon>Bacteria</taxon>
        <taxon>Bacillati</taxon>
        <taxon>Actinomycetota</taxon>
        <taxon>Actinomycetes</taxon>
        <taxon>Streptosporangiales</taxon>
        <taxon>Streptosporangiaceae</taxon>
        <taxon>Streptosporangium</taxon>
    </lineage>
</organism>
<sequence length="571" mass="62537">MSARIPGNDYGVLEPPAPGAWSPRMAVSVVIPARGGQDRLDLTLAALAAQTYPAHLMEVVVVDDGSVPPLRVPELAPERTRIVRSPQGRRGIAGALETGTAAADGEVVHRMDADIVPYREHVETHMRWHHLADYLVVLGRLRFTAAAGPLPTPAQVRRAVVEDGAHALFAEDPEHGHGWIDELVAAHRGFRDAPSPLLHRVHVGATVSLPAALLKEAGGMDTSLVLGEDTELGYRLTQTGAVFVPDADAVCWHLGTTTAMRRPAEVRRHNEPFMADRVPYRRNLRSDPGRQWRVPYVEVVVDAADASFEDVRASVDGALASTLSDVSVVLTGPWALLDARPPGEDGHPPLDDPLLDLRLARGQYAGDGRVRLAERVPATSFPAPFRLTCPAGWVPGAESLAMLVELADQDDEGLLLVALDEDETGVIAARLERTSAVARALRVAAEGESLDDVIADLYGATWLDAESWRFRPAARAYPAWATARNREAVRWRAEAEKRGREAERARQQVAALKAELRELRAQAAKGSRDTARWKEKAEQRRLEAVTLRREQDRSLLRRATRRLRGLVEGQR</sequence>
<evidence type="ECO:0000259" key="2">
    <source>
        <dbReference type="Pfam" id="PF00535"/>
    </source>
</evidence>
<dbReference type="InterPro" id="IPR001173">
    <property type="entry name" value="Glyco_trans_2-like"/>
</dbReference>
<dbReference type="InterPro" id="IPR050834">
    <property type="entry name" value="Glycosyltransf_2"/>
</dbReference>